<evidence type="ECO:0000256" key="5">
    <source>
        <dbReference type="ARBA" id="ARBA00023141"/>
    </source>
</evidence>
<keyword evidence="7" id="KW-0274">FAD</keyword>
<evidence type="ECO:0000256" key="7">
    <source>
        <dbReference type="HAMAP-Rule" id="MF_00300"/>
    </source>
</evidence>
<dbReference type="PROSITE" id="PS00787">
    <property type="entry name" value="CHORISMATE_SYNTHASE_1"/>
    <property type="match status" value="1"/>
</dbReference>
<protein>
    <recommendedName>
        <fullName evidence="3 7">Chorismate synthase</fullName>
        <shortName evidence="7">CS</shortName>
        <ecNumber evidence="3 7">4.2.3.5</ecNumber>
    </recommendedName>
    <alternativeName>
        <fullName evidence="7">5-enolpyruvylshikimate-3-phosphate phospholyase</fullName>
    </alternativeName>
</protein>
<evidence type="ECO:0000256" key="2">
    <source>
        <dbReference type="ARBA" id="ARBA00008014"/>
    </source>
</evidence>
<dbReference type="OrthoDB" id="33049at2157"/>
<evidence type="ECO:0000313" key="10">
    <source>
        <dbReference type="Proteomes" id="UP000060778"/>
    </source>
</evidence>
<keyword evidence="6 7" id="KW-0456">Lyase</keyword>
<name>A0A0U3E1T6_9CREN</name>
<dbReference type="EC" id="4.2.3.5" evidence="3 7"/>
<dbReference type="Pfam" id="PF01264">
    <property type="entry name" value="Chorismate_synt"/>
    <property type="match status" value="1"/>
</dbReference>
<keyword evidence="4 7" id="KW-0028">Amino-acid biosynthesis</keyword>
<keyword evidence="7" id="KW-0521">NADP</keyword>
<feature type="binding site" evidence="7">
    <location>
        <begin position="299"/>
        <end position="303"/>
    </location>
    <ligand>
        <name>FMN</name>
        <dbReference type="ChEBI" id="CHEBI:58210"/>
    </ligand>
</feature>
<reference evidence="9 10" key="1">
    <citation type="submission" date="2013-11" db="EMBL/GenBank/DDBJ databases">
        <title>Comparative genomics of Ignicoccus.</title>
        <authorList>
            <person name="Podar M."/>
        </authorList>
    </citation>
    <scope>NUCLEOTIDE SEQUENCE [LARGE SCALE GENOMIC DNA]</scope>
    <source>
        <strain evidence="9 10">DSM 13165</strain>
    </source>
</reference>
<dbReference type="GO" id="GO:0008652">
    <property type="term" value="P:amino acid biosynthetic process"/>
    <property type="evidence" value="ECO:0007669"/>
    <property type="project" value="UniProtKB-KW"/>
</dbReference>
<dbReference type="GO" id="GO:0009423">
    <property type="term" value="P:chorismate biosynthetic process"/>
    <property type="evidence" value="ECO:0007669"/>
    <property type="project" value="UniProtKB-UniRule"/>
</dbReference>
<dbReference type="GeneID" id="30680536"/>
<comment type="catalytic activity">
    <reaction evidence="7 8">
        <text>5-O-(1-carboxyvinyl)-3-phosphoshikimate = chorismate + phosphate</text>
        <dbReference type="Rhea" id="RHEA:21020"/>
        <dbReference type="ChEBI" id="CHEBI:29748"/>
        <dbReference type="ChEBI" id="CHEBI:43474"/>
        <dbReference type="ChEBI" id="CHEBI:57701"/>
        <dbReference type="EC" id="4.2.3.5"/>
    </reaction>
</comment>
<keyword evidence="10" id="KW-1185">Reference proteome</keyword>
<feature type="binding site" evidence="7">
    <location>
        <position position="48"/>
    </location>
    <ligand>
        <name>NADP(+)</name>
        <dbReference type="ChEBI" id="CHEBI:58349"/>
    </ligand>
</feature>
<dbReference type="KEGG" id="iis:EYM_05765"/>
<dbReference type="SUPFAM" id="SSF103263">
    <property type="entry name" value="Chorismate synthase, AroC"/>
    <property type="match status" value="1"/>
</dbReference>
<gene>
    <name evidence="7" type="primary">aroC</name>
    <name evidence="9" type="ORF">EYM_05765</name>
</gene>
<evidence type="ECO:0000256" key="1">
    <source>
        <dbReference type="ARBA" id="ARBA00005044"/>
    </source>
</evidence>
<dbReference type="NCBIfam" id="TIGR00033">
    <property type="entry name" value="aroC"/>
    <property type="match status" value="1"/>
</dbReference>
<feature type="binding site" evidence="7">
    <location>
        <position position="284"/>
    </location>
    <ligand>
        <name>FMN</name>
        <dbReference type="ChEBI" id="CHEBI:58210"/>
    </ligand>
</feature>
<organism evidence="9 10">
    <name type="scientific">Ignicoccus islandicus DSM 13165</name>
    <dbReference type="NCBI Taxonomy" id="940295"/>
    <lineage>
        <taxon>Archaea</taxon>
        <taxon>Thermoproteota</taxon>
        <taxon>Thermoprotei</taxon>
        <taxon>Desulfurococcales</taxon>
        <taxon>Desulfurococcaceae</taxon>
        <taxon>Ignicoccus</taxon>
    </lineage>
</organism>
<dbReference type="GO" id="GO:0004107">
    <property type="term" value="F:chorismate synthase activity"/>
    <property type="evidence" value="ECO:0007669"/>
    <property type="project" value="UniProtKB-UniRule"/>
</dbReference>
<feature type="binding site" evidence="7">
    <location>
        <begin position="126"/>
        <end position="128"/>
    </location>
    <ligand>
        <name>FMN</name>
        <dbReference type="ChEBI" id="CHEBI:58210"/>
    </ligand>
</feature>
<comment type="similarity">
    <text evidence="2 7 8">Belongs to the chorismate synthase family.</text>
</comment>
<sequence>MAGNSFGKAFVLTTWGESHGKALGAVIDGCPAGLPLNEKDLLVEMVLRRPGRKYTTPRREPDLPQILSGVFNGRTTGTPISVVVFNKDVVSDYYETIKETPRPGHADLTYIKKYGYENWDYRGGGRASGRETLGRVIGGAIAKKLLSCLGVVVTGNVIELGGREFPRARDVEEGLRARLSPFRVIEGDDKAEEVIRKALEERDSVGGVVEVVAWRVPPGLGEPVFDKLKADLAKALLSIPAAVGFELGEGFQLAKLRGSEARDPFVTSEGDIVTEGQRSGGVLGGISVGGDVRVKVAFKPTSSIMIPVKTVNVNTLEEEELKVPGRHDPAIVLRAVAVTEAMVAVTLVDHAIRAGYIHPNRIEWNYNCQRTWELYSDYLPRDAKEFIESLP</sequence>
<dbReference type="PROSITE" id="PS00789">
    <property type="entry name" value="CHORISMATE_SYNTHASE_3"/>
    <property type="match status" value="1"/>
</dbReference>
<proteinExistence type="inferred from homology"/>
<dbReference type="PANTHER" id="PTHR21085:SF0">
    <property type="entry name" value="CHORISMATE SYNTHASE"/>
    <property type="match status" value="1"/>
</dbReference>
<dbReference type="NCBIfam" id="NF003793">
    <property type="entry name" value="PRK05382.1"/>
    <property type="match status" value="1"/>
</dbReference>
<dbReference type="Gene3D" id="3.60.150.10">
    <property type="entry name" value="Chorismate synthase AroC"/>
    <property type="match status" value="1"/>
</dbReference>
<keyword evidence="7" id="KW-0288">FMN</keyword>
<comment type="cofactor">
    <cofactor evidence="7 8">
        <name>FMNH2</name>
        <dbReference type="ChEBI" id="CHEBI:57618"/>
    </cofactor>
    <text evidence="7 8">Reduced FMN (FMNH(2)).</text>
</comment>
<dbReference type="PROSITE" id="PS00788">
    <property type="entry name" value="CHORISMATE_SYNTHASE_2"/>
    <property type="match status" value="1"/>
</dbReference>
<accession>A0A0U3E1T6</accession>
<feature type="binding site" evidence="7">
    <location>
        <position position="326"/>
    </location>
    <ligand>
        <name>FMN</name>
        <dbReference type="ChEBI" id="CHEBI:58210"/>
    </ligand>
</feature>
<comment type="pathway">
    <text evidence="1 7 8">Metabolic intermediate biosynthesis; chorismate biosynthesis; chorismate from D-erythrose 4-phosphate and phosphoenolpyruvate: step 7/7.</text>
</comment>
<dbReference type="PATRIC" id="fig|940295.4.peg.1109"/>
<comment type="function">
    <text evidence="7">Catalyzes the anti-1,4-elimination of the C-3 phosphate and the C-6 proR hydrogen from 5-enolpyruvylshikimate-3-phosphate (EPSP) to yield chorismate, which is the branch point compound that serves as the starting substrate for the three terminal pathways of aromatic amino acid biosynthesis. This reaction introduces a second double bond into the aromatic ring system.</text>
</comment>
<dbReference type="PIRSF" id="PIRSF001456">
    <property type="entry name" value="Chorismate_synth"/>
    <property type="match status" value="1"/>
</dbReference>
<evidence type="ECO:0000256" key="6">
    <source>
        <dbReference type="ARBA" id="ARBA00023239"/>
    </source>
</evidence>
<evidence type="ECO:0000313" key="9">
    <source>
        <dbReference type="EMBL" id="ALU11883.1"/>
    </source>
</evidence>
<keyword evidence="5 7" id="KW-0057">Aromatic amino acid biosynthesis</keyword>
<evidence type="ECO:0000256" key="4">
    <source>
        <dbReference type="ARBA" id="ARBA00022605"/>
    </source>
</evidence>
<dbReference type="GO" id="GO:0010181">
    <property type="term" value="F:FMN binding"/>
    <property type="evidence" value="ECO:0007669"/>
    <property type="project" value="TreeGrafter"/>
</dbReference>
<dbReference type="RefSeq" id="WP_075050060.1">
    <property type="nucleotide sequence ID" value="NZ_CP006867.1"/>
</dbReference>
<comment type="caution">
    <text evidence="7">Lacks conserved residue(s) required for the propagation of feature annotation.</text>
</comment>
<dbReference type="CDD" id="cd07304">
    <property type="entry name" value="Chorismate_synthase"/>
    <property type="match status" value="1"/>
</dbReference>
<dbReference type="EMBL" id="CP006867">
    <property type="protein sequence ID" value="ALU11883.1"/>
    <property type="molecule type" value="Genomic_DNA"/>
</dbReference>
<dbReference type="GO" id="GO:0005829">
    <property type="term" value="C:cytosol"/>
    <property type="evidence" value="ECO:0007669"/>
    <property type="project" value="TreeGrafter"/>
</dbReference>
<dbReference type="PANTHER" id="PTHR21085">
    <property type="entry name" value="CHORISMATE SYNTHASE"/>
    <property type="match status" value="1"/>
</dbReference>
<dbReference type="AlphaFoldDB" id="A0A0U3E1T6"/>
<dbReference type="InterPro" id="IPR000453">
    <property type="entry name" value="Chorismate_synth"/>
</dbReference>
<feature type="binding site" evidence="7">
    <location>
        <position position="53"/>
    </location>
    <ligand>
        <name>NADP(+)</name>
        <dbReference type="ChEBI" id="CHEBI:58349"/>
    </ligand>
</feature>
<dbReference type="Proteomes" id="UP000060778">
    <property type="component" value="Chromosome"/>
</dbReference>
<dbReference type="UniPathway" id="UPA00053">
    <property type="reaction ID" value="UER00090"/>
</dbReference>
<evidence type="ECO:0000256" key="3">
    <source>
        <dbReference type="ARBA" id="ARBA00013036"/>
    </source>
</evidence>
<evidence type="ECO:0000256" key="8">
    <source>
        <dbReference type="RuleBase" id="RU000605"/>
    </source>
</evidence>
<dbReference type="InterPro" id="IPR035904">
    <property type="entry name" value="Chorismate_synth_AroC_sf"/>
</dbReference>
<dbReference type="GO" id="GO:0009073">
    <property type="term" value="P:aromatic amino acid family biosynthetic process"/>
    <property type="evidence" value="ECO:0007669"/>
    <property type="project" value="UniProtKB-KW"/>
</dbReference>
<dbReference type="InterPro" id="IPR020541">
    <property type="entry name" value="Chorismate_synthase_CS"/>
</dbReference>
<dbReference type="HAMAP" id="MF_00300">
    <property type="entry name" value="Chorismate_synth"/>
    <property type="match status" value="1"/>
</dbReference>
<keyword evidence="7" id="KW-0285">Flavoprotein</keyword>
<dbReference type="STRING" id="940295.EYM_05765"/>